<proteinExistence type="inferred from homology"/>
<evidence type="ECO:0000256" key="4">
    <source>
        <dbReference type="ARBA" id="ARBA00022729"/>
    </source>
</evidence>
<feature type="signal peptide" evidence="6">
    <location>
        <begin position="1"/>
        <end position="24"/>
    </location>
</feature>
<comment type="subcellular location">
    <subcellularLocation>
        <location evidence="1">Secreted</location>
    </subcellularLocation>
</comment>
<dbReference type="PANTHER" id="PTHR31692:SF21">
    <property type="entry name" value="EXPANSIN-B1"/>
    <property type="match status" value="1"/>
</dbReference>
<dbReference type="PROSITE" id="PS50843">
    <property type="entry name" value="EXPANSIN_CBD"/>
    <property type="match status" value="1"/>
</dbReference>
<dbReference type="PANTHER" id="PTHR31692">
    <property type="entry name" value="EXPANSIN-B3"/>
    <property type="match status" value="1"/>
</dbReference>
<dbReference type="InterPro" id="IPR009009">
    <property type="entry name" value="RlpA-like_DPBB"/>
</dbReference>
<reference evidence="9 10" key="1">
    <citation type="journal article" date="2010" name="Nature">
        <title>Genome sequencing and analysis of the model grass Brachypodium distachyon.</title>
        <authorList>
            <consortium name="International Brachypodium Initiative"/>
        </authorList>
    </citation>
    <scope>NUCLEOTIDE SEQUENCE [LARGE SCALE GENOMIC DNA]</scope>
    <source>
        <strain evidence="9 10">Bd21</strain>
    </source>
</reference>
<keyword evidence="5" id="KW-0325">Glycoprotein</keyword>
<dbReference type="RefSeq" id="XP_003577577.1">
    <property type="nucleotide sequence ID" value="XM_003577529.3"/>
</dbReference>
<dbReference type="Gramene" id="KQJ85579">
    <property type="protein sequence ID" value="KQJ85579"/>
    <property type="gene ID" value="BRADI_4g00360v3"/>
</dbReference>
<dbReference type="Gene3D" id="2.40.40.10">
    <property type="entry name" value="RlpA-like domain"/>
    <property type="match status" value="1"/>
</dbReference>
<dbReference type="CDD" id="cd22275">
    <property type="entry name" value="DPBB_EXPB_N"/>
    <property type="match status" value="1"/>
</dbReference>
<keyword evidence="3" id="KW-0964">Secreted</keyword>
<accession>I1IG03</accession>
<keyword evidence="4 6" id="KW-0732">Signal</keyword>
<evidence type="ECO:0000313" key="11">
    <source>
        <dbReference type="Proteomes" id="UP000008810"/>
    </source>
</evidence>
<reference evidence="9" key="2">
    <citation type="submission" date="2017-06" db="EMBL/GenBank/DDBJ databases">
        <title>WGS assembly of Brachypodium distachyon.</title>
        <authorList>
            <consortium name="The International Brachypodium Initiative"/>
            <person name="Lucas S."/>
            <person name="Harmon-Smith M."/>
            <person name="Lail K."/>
            <person name="Tice H."/>
            <person name="Grimwood J."/>
            <person name="Bruce D."/>
            <person name="Barry K."/>
            <person name="Shu S."/>
            <person name="Lindquist E."/>
            <person name="Wang M."/>
            <person name="Pitluck S."/>
            <person name="Vogel J.P."/>
            <person name="Garvin D.F."/>
            <person name="Mockler T.C."/>
            <person name="Schmutz J."/>
            <person name="Rokhsar D."/>
            <person name="Bevan M.W."/>
        </authorList>
    </citation>
    <scope>NUCLEOTIDE SEQUENCE</scope>
    <source>
        <strain evidence="9">Bd21</strain>
    </source>
</reference>
<evidence type="ECO:0000256" key="1">
    <source>
        <dbReference type="ARBA" id="ARBA00004613"/>
    </source>
</evidence>
<dbReference type="SUPFAM" id="SSF50685">
    <property type="entry name" value="Barwin-like endoglucanases"/>
    <property type="match status" value="1"/>
</dbReference>
<dbReference type="eggNOG" id="ENOG502QRTE">
    <property type="taxonomic scope" value="Eukaryota"/>
</dbReference>
<sequence>MAASSSQVMLAMALLAALLSLAHGIPKVPPGPNITATYNGKWLDAKSTWYGRPEGAGPKDNGGACGYKDVDKPPFNGMTSCGNTPIFRDGRGCGSCFEIKCDKPAEFCSGQPVLVHITDDNEEPIAAYHFDLSGKAFGSMAKKGQEQKLRGCGEVEIQFRRVKCYYPLGTKVTYHVEKGSNPNYLALLVKFVGGDGDVVAVEVQEKGKYNWIPLKESWGAVWRIDTAKPLKGPLSVRYTTDGGTKAVSPDVIPEKWKPDTMYVAKY</sequence>
<evidence type="ECO:0008006" key="12">
    <source>
        <dbReference type="Google" id="ProtNLM"/>
    </source>
</evidence>
<dbReference type="Gene3D" id="2.60.40.760">
    <property type="entry name" value="Expansin, cellulose-binding-like domain"/>
    <property type="match status" value="1"/>
</dbReference>
<feature type="domain" description="Expansin-like EG45" evidence="7">
    <location>
        <begin position="62"/>
        <end position="169"/>
    </location>
</feature>
<feature type="domain" description="Expansin-like CBD" evidence="8">
    <location>
        <begin position="183"/>
        <end position="264"/>
    </location>
</feature>
<evidence type="ECO:0000256" key="6">
    <source>
        <dbReference type="SAM" id="SignalP"/>
    </source>
</evidence>
<dbReference type="HOGENOM" id="CLU_027462_1_1_1"/>
<dbReference type="OMA" id="CKYPTGT"/>
<dbReference type="PRINTS" id="PR00829">
    <property type="entry name" value="LOLP1ALLERGN"/>
</dbReference>
<dbReference type="InterPro" id="IPR005795">
    <property type="entry name" value="LolPI"/>
</dbReference>
<dbReference type="InterPro" id="IPR007112">
    <property type="entry name" value="Expansin/allergen_DPBB_dom"/>
</dbReference>
<comment type="similarity">
    <text evidence="2">Belongs to the expansin family. Expansin B subfamily.</text>
</comment>
<dbReference type="Proteomes" id="UP000008810">
    <property type="component" value="Chromosome 4"/>
</dbReference>
<gene>
    <name evidence="10" type="primary">LOC100823920</name>
    <name evidence="9" type="ORF">BRADI_4g00360v3</name>
</gene>
<dbReference type="InterPro" id="IPR007118">
    <property type="entry name" value="Expan_Lol_pI"/>
</dbReference>
<dbReference type="SMART" id="SM00837">
    <property type="entry name" value="DPBB_1"/>
    <property type="match status" value="1"/>
</dbReference>
<dbReference type="InterPro" id="IPR007117">
    <property type="entry name" value="Expansin_CBD"/>
</dbReference>
<dbReference type="EnsemblPlants" id="KQJ85579">
    <property type="protein sequence ID" value="KQJ85579"/>
    <property type="gene ID" value="BRADI_4g00360v3"/>
</dbReference>
<dbReference type="GO" id="GO:0005576">
    <property type="term" value="C:extracellular region"/>
    <property type="evidence" value="ECO:0007669"/>
    <property type="project" value="UniProtKB-SubCell"/>
</dbReference>
<dbReference type="AlphaFoldDB" id="I1IG03"/>
<organism evidence="10">
    <name type="scientific">Brachypodium distachyon</name>
    <name type="common">Purple false brome</name>
    <name type="synonym">Trachynia distachya</name>
    <dbReference type="NCBI Taxonomy" id="15368"/>
    <lineage>
        <taxon>Eukaryota</taxon>
        <taxon>Viridiplantae</taxon>
        <taxon>Streptophyta</taxon>
        <taxon>Embryophyta</taxon>
        <taxon>Tracheophyta</taxon>
        <taxon>Spermatophyta</taxon>
        <taxon>Magnoliopsida</taxon>
        <taxon>Liliopsida</taxon>
        <taxon>Poales</taxon>
        <taxon>Poaceae</taxon>
        <taxon>BOP clade</taxon>
        <taxon>Pooideae</taxon>
        <taxon>Stipodae</taxon>
        <taxon>Brachypodieae</taxon>
        <taxon>Brachypodium</taxon>
    </lineage>
</organism>
<protein>
    <recommendedName>
        <fullName evidence="12">Expansin-like EG45 domain-containing protein</fullName>
    </recommendedName>
</protein>
<dbReference type="FunCoup" id="I1IG03">
    <property type="interactions" value="10"/>
</dbReference>
<dbReference type="SUPFAM" id="SSF49590">
    <property type="entry name" value="PHL pollen allergen"/>
    <property type="match status" value="1"/>
</dbReference>
<name>I1IG03_BRADI</name>
<feature type="chain" id="PRO_5014095250" description="Expansin-like EG45 domain-containing protein" evidence="6">
    <location>
        <begin position="25"/>
        <end position="266"/>
    </location>
</feature>
<dbReference type="PRINTS" id="PR01225">
    <property type="entry name" value="EXPANSNFAMLY"/>
</dbReference>
<reference evidence="10" key="3">
    <citation type="submission" date="2018-08" db="UniProtKB">
        <authorList>
            <consortium name="EnsemblPlants"/>
        </authorList>
    </citation>
    <scope>IDENTIFICATION</scope>
    <source>
        <strain evidence="10">cv. Bd21</strain>
    </source>
</reference>
<dbReference type="EMBL" id="CM000883">
    <property type="protein sequence ID" value="KQJ85579.1"/>
    <property type="molecule type" value="Genomic_DNA"/>
</dbReference>
<evidence type="ECO:0000259" key="8">
    <source>
        <dbReference type="PROSITE" id="PS50843"/>
    </source>
</evidence>
<dbReference type="InterPro" id="IPR036908">
    <property type="entry name" value="RlpA-like_sf"/>
</dbReference>
<evidence type="ECO:0000313" key="9">
    <source>
        <dbReference type="EMBL" id="KQJ85579.1"/>
    </source>
</evidence>
<evidence type="ECO:0000259" key="7">
    <source>
        <dbReference type="PROSITE" id="PS50842"/>
    </source>
</evidence>
<evidence type="ECO:0000256" key="3">
    <source>
        <dbReference type="ARBA" id="ARBA00022525"/>
    </source>
</evidence>
<evidence type="ECO:0000313" key="10">
    <source>
        <dbReference type="EnsemblPlants" id="KQJ85579"/>
    </source>
</evidence>
<dbReference type="OrthoDB" id="644057at2759"/>
<dbReference type="Pfam" id="PF01357">
    <property type="entry name" value="Expansin_C"/>
    <property type="match status" value="1"/>
</dbReference>
<dbReference type="InterPro" id="IPR036749">
    <property type="entry name" value="Expansin_CBD_sf"/>
</dbReference>
<evidence type="ECO:0000256" key="2">
    <source>
        <dbReference type="ARBA" id="ARBA00005650"/>
    </source>
</evidence>
<dbReference type="KEGG" id="bdi:100823920"/>
<keyword evidence="11" id="KW-1185">Reference proteome</keyword>
<dbReference type="Pfam" id="PF03330">
    <property type="entry name" value="DPBB_1"/>
    <property type="match status" value="1"/>
</dbReference>
<dbReference type="GeneID" id="100823920"/>
<evidence type="ECO:0000256" key="5">
    <source>
        <dbReference type="ARBA" id="ARBA00023180"/>
    </source>
</evidence>
<dbReference type="PROSITE" id="PS50842">
    <property type="entry name" value="EXPANSIN_EG45"/>
    <property type="match status" value="1"/>
</dbReference>